<dbReference type="EMBL" id="CP092883">
    <property type="protein sequence ID" value="UYV82298.1"/>
    <property type="molecule type" value="Genomic_DNA"/>
</dbReference>
<evidence type="ECO:0000313" key="2">
    <source>
        <dbReference type="Proteomes" id="UP001235939"/>
    </source>
</evidence>
<proteinExistence type="predicted"/>
<protein>
    <submittedName>
        <fullName evidence="1">Uncharacterized protein</fullName>
    </submittedName>
</protein>
<name>A0ABY6LML9_9ARAC</name>
<evidence type="ECO:0000313" key="1">
    <source>
        <dbReference type="EMBL" id="UYV82298.1"/>
    </source>
</evidence>
<sequence length="169" mass="19724">MRRVAAKFVPKMLNCDQKQHRMNIANEMLTLSATTQICSRGVERSIRNITLQVMRNLREAIRQKPPDLWKNKIGFCTTITPLLTHRCFARLFGQKQHTNDVAATVFPDWPPEKRLEIHEISGLTHYNEQLVYKTFTTLLLDETCVFKYLKIFKAIDKMREEVLNSTDNG</sequence>
<reference evidence="1 2" key="1">
    <citation type="submission" date="2022-01" db="EMBL/GenBank/DDBJ databases">
        <title>A chromosomal length assembly of Cordylochernes scorpioides.</title>
        <authorList>
            <person name="Zeh D."/>
            <person name="Zeh J."/>
        </authorList>
    </citation>
    <scope>NUCLEOTIDE SEQUENCE [LARGE SCALE GENOMIC DNA]</scope>
    <source>
        <strain evidence="1">IN4F17</strain>
        <tissue evidence="1">Whole Body</tissue>
    </source>
</reference>
<gene>
    <name evidence="1" type="ORF">LAZ67_21001644</name>
</gene>
<dbReference type="Proteomes" id="UP001235939">
    <property type="component" value="Chromosome 21"/>
</dbReference>
<organism evidence="1 2">
    <name type="scientific">Cordylochernes scorpioides</name>
    <dbReference type="NCBI Taxonomy" id="51811"/>
    <lineage>
        <taxon>Eukaryota</taxon>
        <taxon>Metazoa</taxon>
        <taxon>Ecdysozoa</taxon>
        <taxon>Arthropoda</taxon>
        <taxon>Chelicerata</taxon>
        <taxon>Arachnida</taxon>
        <taxon>Pseudoscorpiones</taxon>
        <taxon>Cheliferoidea</taxon>
        <taxon>Chernetidae</taxon>
        <taxon>Cordylochernes</taxon>
    </lineage>
</organism>
<keyword evidence="2" id="KW-1185">Reference proteome</keyword>
<accession>A0ABY6LML9</accession>